<dbReference type="GO" id="GO:0019303">
    <property type="term" value="P:D-ribose catabolic process"/>
    <property type="evidence" value="ECO:0007669"/>
    <property type="project" value="UniProtKB-UniRule"/>
</dbReference>
<comment type="catalytic activity">
    <reaction evidence="9">
        <text>D-ribose + ATP = D-ribose 5-phosphate + ADP + H(+)</text>
        <dbReference type="Rhea" id="RHEA:13697"/>
        <dbReference type="ChEBI" id="CHEBI:15378"/>
        <dbReference type="ChEBI" id="CHEBI:30616"/>
        <dbReference type="ChEBI" id="CHEBI:47013"/>
        <dbReference type="ChEBI" id="CHEBI:78346"/>
        <dbReference type="ChEBI" id="CHEBI:456216"/>
        <dbReference type="EC" id="2.7.1.15"/>
    </reaction>
</comment>
<dbReference type="PANTHER" id="PTHR10584">
    <property type="entry name" value="SUGAR KINASE"/>
    <property type="match status" value="1"/>
</dbReference>
<dbReference type="AlphaFoldDB" id="A0A8J3PPI8"/>
<comment type="function">
    <text evidence="9">Catalyzes the phosphorylation of ribose at O-5 in a reaction requiring ATP and magnesium. The resulting D-ribose-5-phosphate can then be used either for sythesis of nucleotides, histidine, and tryptophan, or as a component of the pentose phosphate pathway.</text>
</comment>
<protein>
    <recommendedName>
        <fullName evidence="9">Ribokinase</fullName>
        <shortName evidence="9">RK</shortName>
        <ecNumber evidence="9">2.7.1.15</ecNumber>
    </recommendedName>
</protein>
<dbReference type="InterPro" id="IPR029056">
    <property type="entry name" value="Ribokinase-like"/>
</dbReference>
<keyword evidence="5 9" id="KW-0067">ATP-binding</keyword>
<sequence>MTPDTPMTPESSPPDPNAPRVVVVGAINVDLVVAATRLPGPGETVVGPRLESHGGGKGANAAVAAARAGAAVRLVGAVGVDDNGRSALDDLRSEGVDVSGVAMLSAHTTGVALIVVDPSGENQIAVAAGANAAVSAGHVRAALADALPAVGCVLVSTEIPGDAVAAAVEAATAAGVPCVLNPAPVIPEVLDLLKLGPILTPNATESADLVRLVADGSPLITGSAGAGGAAAEAARTLAACTGAPVVVTLGGDGALVVRSDHEVDHVPPHPVAVRDTTGAGDTFNGVLTTRLAAGDPLSDAVAVATVAASLSVRAVGARAGMPDAAAVEAARS</sequence>
<evidence type="ECO:0000256" key="6">
    <source>
        <dbReference type="ARBA" id="ARBA00022842"/>
    </source>
</evidence>
<dbReference type="SUPFAM" id="SSF53613">
    <property type="entry name" value="Ribokinase-like"/>
    <property type="match status" value="1"/>
</dbReference>
<comment type="caution">
    <text evidence="11">The sequence shown here is derived from an EMBL/GenBank/DDBJ whole genome shotgun (WGS) entry which is preliminary data.</text>
</comment>
<comment type="similarity">
    <text evidence="9">Belongs to the carbohydrate kinase PfkB family. Ribokinase subfamily.</text>
</comment>
<dbReference type="EMBL" id="BONU01000041">
    <property type="protein sequence ID" value="GIG75948.1"/>
    <property type="molecule type" value="Genomic_DNA"/>
</dbReference>
<evidence type="ECO:0000256" key="4">
    <source>
        <dbReference type="ARBA" id="ARBA00022777"/>
    </source>
</evidence>
<keyword evidence="3 9" id="KW-0547">Nucleotide-binding</keyword>
<comment type="pathway">
    <text evidence="9">Carbohydrate metabolism; D-ribose degradation; D-ribose 5-phosphate from beta-D-ribopyranose: step 2/2.</text>
</comment>
<evidence type="ECO:0000256" key="8">
    <source>
        <dbReference type="ARBA" id="ARBA00023277"/>
    </source>
</evidence>
<keyword evidence="9" id="KW-0963">Cytoplasm</keyword>
<keyword evidence="4 9" id="KW-0418">Kinase</keyword>
<comment type="subunit">
    <text evidence="9">Homodimer.</text>
</comment>
<keyword evidence="6 9" id="KW-0460">Magnesium</keyword>
<feature type="binding site" evidence="9">
    <location>
        <position position="311"/>
    </location>
    <ligand>
        <name>K(+)</name>
        <dbReference type="ChEBI" id="CHEBI:29103"/>
    </ligand>
</feature>
<dbReference type="GO" id="GO:0005829">
    <property type="term" value="C:cytosol"/>
    <property type="evidence" value="ECO:0007669"/>
    <property type="project" value="TreeGrafter"/>
</dbReference>
<dbReference type="UniPathway" id="UPA00916">
    <property type="reaction ID" value="UER00889"/>
</dbReference>
<feature type="binding site" evidence="9">
    <location>
        <begin position="280"/>
        <end position="281"/>
    </location>
    <ligand>
        <name>ATP</name>
        <dbReference type="ChEBI" id="CHEBI:30616"/>
    </ligand>
</feature>
<dbReference type="InterPro" id="IPR011877">
    <property type="entry name" value="Ribokinase"/>
</dbReference>
<keyword evidence="7 9" id="KW-0630">Potassium</keyword>
<dbReference type="InterPro" id="IPR002139">
    <property type="entry name" value="Ribo/fructo_kinase"/>
</dbReference>
<dbReference type="Pfam" id="PF00294">
    <property type="entry name" value="PfkB"/>
    <property type="match status" value="1"/>
</dbReference>
<evidence type="ECO:0000313" key="11">
    <source>
        <dbReference type="EMBL" id="GIG75948.1"/>
    </source>
</evidence>
<feature type="binding site" evidence="9">
    <location>
        <position position="316"/>
    </location>
    <ligand>
        <name>K(+)</name>
        <dbReference type="ChEBI" id="CHEBI:29103"/>
    </ligand>
</feature>
<proteinExistence type="inferred from homology"/>
<dbReference type="GO" id="GO:0004747">
    <property type="term" value="F:ribokinase activity"/>
    <property type="evidence" value="ECO:0007669"/>
    <property type="project" value="UniProtKB-UniRule"/>
</dbReference>
<feature type="binding site" evidence="9">
    <location>
        <begin position="56"/>
        <end position="60"/>
    </location>
    <ligand>
        <name>substrate</name>
    </ligand>
</feature>
<accession>A0A8J3PPI8</accession>
<dbReference type="GO" id="GO:0005524">
    <property type="term" value="F:ATP binding"/>
    <property type="evidence" value="ECO:0007669"/>
    <property type="project" value="UniProtKB-UniRule"/>
</dbReference>
<dbReference type="PANTHER" id="PTHR10584:SF166">
    <property type="entry name" value="RIBOKINASE"/>
    <property type="match status" value="1"/>
</dbReference>
<reference evidence="11" key="1">
    <citation type="submission" date="2021-01" db="EMBL/GenBank/DDBJ databases">
        <title>Whole genome shotgun sequence of Planosporangium flavigriseum NBRC 105377.</title>
        <authorList>
            <person name="Komaki H."/>
            <person name="Tamura T."/>
        </authorList>
    </citation>
    <scope>NUCLEOTIDE SEQUENCE</scope>
    <source>
        <strain evidence="11">NBRC 105377</strain>
    </source>
</reference>
<gene>
    <name evidence="11" type="primary">rbsK_1</name>
    <name evidence="9" type="synonym">rbsK</name>
    <name evidence="11" type="ORF">Pfl04_43520</name>
</gene>
<keyword evidence="8 9" id="KW-0119">Carbohydrate metabolism</keyword>
<name>A0A8J3PPI8_9ACTN</name>
<comment type="cofactor">
    <cofactor evidence="9">
        <name>Mg(2+)</name>
        <dbReference type="ChEBI" id="CHEBI:18420"/>
    </cofactor>
    <text evidence="9">Requires a divalent cation, most likely magnesium in vivo, as an electrophilic catalyst to aid phosphoryl group transfer. It is the chelate of the metal and the nucleotide that is the actual substrate.</text>
</comment>
<dbReference type="EC" id="2.7.1.15" evidence="9"/>
<evidence type="ECO:0000256" key="7">
    <source>
        <dbReference type="ARBA" id="ARBA00022958"/>
    </source>
</evidence>
<dbReference type="Proteomes" id="UP000653674">
    <property type="component" value="Unassembled WGS sequence"/>
</dbReference>
<feature type="binding site" evidence="9">
    <location>
        <position position="202"/>
    </location>
    <ligand>
        <name>ATP</name>
        <dbReference type="ChEBI" id="CHEBI:30616"/>
    </ligand>
</feature>
<feature type="binding site" evidence="9">
    <location>
        <position position="314"/>
    </location>
    <ligand>
        <name>K(+)</name>
        <dbReference type="ChEBI" id="CHEBI:29103"/>
    </ligand>
</feature>
<keyword evidence="12" id="KW-1185">Reference proteome</keyword>
<comment type="caution">
    <text evidence="9">Lacks conserved residue(s) required for the propagation of feature annotation.</text>
</comment>
<evidence type="ECO:0000256" key="1">
    <source>
        <dbReference type="ARBA" id="ARBA00022679"/>
    </source>
</evidence>
<feature type="binding site" evidence="9">
    <location>
        <position position="158"/>
    </location>
    <ligand>
        <name>substrate</name>
    </ligand>
</feature>
<dbReference type="HAMAP" id="MF_01987">
    <property type="entry name" value="Ribokinase"/>
    <property type="match status" value="1"/>
</dbReference>
<keyword evidence="1 9" id="KW-0808">Transferase</keyword>
<keyword evidence="2 9" id="KW-0479">Metal-binding</keyword>
<evidence type="ECO:0000256" key="9">
    <source>
        <dbReference type="HAMAP-Rule" id="MF_01987"/>
    </source>
</evidence>
<dbReference type="GO" id="GO:0046872">
    <property type="term" value="F:metal ion binding"/>
    <property type="evidence" value="ECO:0007669"/>
    <property type="project" value="UniProtKB-KW"/>
</dbReference>
<feature type="binding site" evidence="9">
    <location>
        <begin position="248"/>
        <end position="253"/>
    </location>
    <ligand>
        <name>ATP</name>
        <dbReference type="ChEBI" id="CHEBI:30616"/>
    </ligand>
</feature>
<feature type="binding site" evidence="9">
    <location>
        <position position="281"/>
    </location>
    <ligand>
        <name>substrate</name>
    </ligand>
</feature>
<feature type="active site" description="Proton acceptor" evidence="9">
    <location>
        <position position="281"/>
    </location>
</feature>
<evidence type="ECO:0000259" key="10">
    <source>
        <dbReference type="Pfam" id="PF00294"/>
    </source>
</evidence>
<evidence type="ECO:0000256" key="2">
    <source>
        <dbReference type="ARBA" id="ARBA00022723"/>
    </source>
</evidence>
<organism evidence="11 12">
    <name type="scientific">Planosporangium flavigriseum</name>
    <dbReference type="NCBI Taxonomy" id="373681"/>
    <lineage>
        <taxon>Bacteria</taxon>
        <taxon>Bacillati</taxon>
        <taxon>Actinomycetota</taxon>
        <taxon>Actinomycetes</taxon>
        <taxon>Micromonosporales</taxon>
        <taxon>Micromonosporaceae</taxon>
        <taxon>Planosporangium</taxon>
    </lineage>
</organism>
<feature type="binding site" evidence="9">
    <location>
        <begin position="28"/>
        <end position="30"/>
    </location>
    <ligand>
        <name>substrate</name>
    </ligand>
</feature>
<dbReference type="InterPro" id="IPR011611">
    <property type="entry name" value="PfkB_dom"/>
</dbReference>
<comment type="activity regulation">
    <text evidence="9">Activated by a monovalent cation that binds near, but not in, the active site. The most likely occupant of the site in vivo is potassium. Ion binding induces a conformational change that may alter substrate affinity.</text>
</comment>
<comment type="subcellular location">
    <subcellularLocation>
        <location evidence="9">Cytoplasm</location>
    </subcellularLocation>
</comment>
<dbReference type="PRINTS" id="PR00990">
    <property type="entry name" value="RIBOKINASE"/>
</dbReference>
<evidence type="ECO:0000313" key="12">
    <source>
        <dbReference type="Proteomes" id="UP000653674"/>
    </source>
</evidence>
<evidence type="ECO:0000256" key="3">
    <source>
        <dbReference type="ARBA" id="ARBA00022741"/>
    </source>
</evidence>
<feature type="domain" description="Carbohydrate kinase PfkB" evidence="10">
    <location>
        <begin position="20"/>
        <end position="323"/>
    </location>
</feature>
<dbReference type="Gene3D" id="3.40.1190.20">
    <property type="match status" value="1"/>
</dbReference>
<feature type="binding site" evidence="9">
    <location>
        <position position="275"/>
    </location>
    <ligand>
        <name>K(+)</name>
        <dbReference type="ChEBI" id="CHEBI:29103"/>
    </ligand>
</feature>
<feature type="binding site" evidence="9">
    <location>
        <position position="277"/>
    </location>
    <ligand>
        <name>K(+)</name>
        <dbReference type="ChEBI" id="CHEBI:29103"/>
    </ligand>
</feature>
<evidence type="ECO:0000256" key="5">
    <source>
        <dbReference type="ARBA" id="ARBA00022840"/>
    </source>
</evidence>